<keyword evidence="2" id="KW-1185">Reference proteome</keyword>
<dbReference type="AlphaFoldDB" id="A0A4Y2FJK4"/>
<gene>
    <name evidence="1" type="ORF">AVEN_24995_1</name>
</gene>
<dbReference type="EMBL" id="BGPR01000908">
    <property type="protein sequence ID" value="GBM39774.1"/>
    <property type="molecule type" value="Genomic_DNA"/>
</dbReference>
<protein>
    <submittedName>
        <fullName evidence="1">Uncharacterized protein</fullName>
    </submittedName>
</protein>
<evidence type="ECO:0000313" key="2">
    <source>
        <dbReference type="Proteomes" id="UP000499080"/>
    </source>
</evidence>
<organism evidence="1 2">
    <name type="scientific">Araneus ventricosus</name>
    <name type="common">Orbweaver spider</name>
    <name type="synonym">Epeira ventricosa</name>
    <dbReference type="NCBI Taxonomy" id="182803"/>
    <lineage>
        <taxon>Eukaryota</taxon>
        <taxon>Metazoa</taxon>
        <taxon>Ecdysozoa</taxon>
        <taxon>Arthropoda</taxon>
        <taxon>Chelicerata</taxon>
        <taxon>Arachnida</taxon>
        <taxon>Araneae</taxon>
        <taxon>Araneomorphae</taxon>
        <taxon>Entelegynae</taxon>
        <taxon>Araneoidea</taxon>
        <taxon>Araneidae</taxon>
        <taxon>Araneus</taxon>
    </lineage>
</organism>
<sequence>MASVVRNFNMFLELDVALRLINPEPYNPATRKDRERYTKELFSRQEAGEPRTSPLSCPIGYRPGKLNRSDGLPIADLPLPPVGEQAPIVQLNWIYNITLWPTSLARKERIENAIIKNTQVLCPSYRHLQHCHQGCPIEFNRPDTPAAHVKESEAAVAKFGKQYDSSFHNGPG</sequence>
<name>A0A4Y2FJK4_ARAVE</name>
<accession>A0A4Y2FJK4</accession>
<proteinExistence type="predicted"/>
<reference evidence="1 2" key="1">
    <citation type="journal article" date="2019" name="Sci. Rep.">
        <title>Orb-weaving spider Araneus ventricosus genome elucidates the spidroin gene catalogue.</title>
        <authorList>
            <person name="Kono N."/>
            <person name="Nakamura H."/>
            <person name="Ohtoshi R."/>
            <person name="Moran D.A.P."/>
            <person name="Shinohara A."/>
            <person name="Yoshida Y."/>
            <person name="Fujiwara M."/>
            <person name="Mori M."/>
            <person name="Tomita M."/>
            <person name="Arakawa K."/>
        </authorList>
    </citation>
    <scope>NUCLEOTIDE SEQUENCE [LARGE SCALE GENOMIC DNA]</scope>
</reference>
<comment type="caution">
    <text evidence="1">The sequence shown here is derived from an EMBL/GenBank/DDBJ whole genome shotgun (WGS) entry which is preliminary data.</text>
</comment>
<evidence type="ECO:0000313" key="1">
    <source>
        <dbReference type="EMBL" id="GBM39774.1"/>
    </source>
</evidence>
<dbReference type="Proteomes" id="UP000499080">
    <property type="component" value="Unassembled WGS sequence"/>
</dbReference>